<protein>
    <submittedName>
        <fullName evidence="1">Uncharacterized protein</fullName>
    </submittedName>
</protein>
<reference evidence="1 2" key="1">
    <citation type="journal article" date="2013" name="Genome Announc.">
        <title>Draft Genome Sequence of Sphingobium ummariense Strain RL-3, a Hexachlorocyclohexane-Degrading Bacterium.</title>
        <authorList>
            <person name="Kohli P."/>
            <person name="Dua A."/>
            <person name="Sangwan N."/>
            <person name="Oldach P."/>
            <person name="Khurana J.P."/>
            <person name="Lal R."/>
        </authorList>
    </citation>
    <scope>NUCLEOTIDE SEQUENCE [LARGE SCALE GENOMIC DNA]</scope>
    <source>
        <strain evidence="1 2">RL-3</strain>
    </source>
</reference>
<evidence type="ECO:0000313" key="2">
    <source>
        <dbReference type="Proteomes" id="UP000015523"/>
    </source>
</evidence>
<dbReference type="STRING" id="1346791.M529_04650"/>
<dbReference type="EMBL" id="AUWY01000042">
    <property type="protein sequence ID" value="EQB33337.1"/>
    <property type="molecule type" value="Genomic_DNA"/>
</dbReference>
<gene>
    <name evidence="1" type="ORF">M529_04650</name>
</gene>
<sequence length="50" mass="5990">MKQSTALARKNIETFFIFLPSIMFMRRGTEIIDRRPFAFSRLTHGTMNYF</sequence>
<organism evidence="1 2">
    <name type="scientific">Sphingobium ummariense RL-3</name>
    <dbReference type="NCBI Taxonomy" id="1346791"/>
    <lineage>
        <taxon>Bacteria</taxon>
        <taxon>Pseudomonadati</taxon>
        <taxon>Pseudomonadota</taxon>
        <taxon>Alphaproteobacteria</taxon>
        <taxon>Sphingomonadales</taxon>
        <taxon>Sphingomonadaceae</taxon>
        <taxon>Sphingobium</taxon>
    </lineage>
</organism>
<dbReference type="AlphaFoldDB" id="T0J921"/>
<proteinExistence type="predicted"/>
<comment type="caution">
    <text evidence="1">The sequence shown here is derived from an EMBL/GenBank/DDBJ whole genome shotgun (WGS) entry which is preliminary data.</text>
</comment>
<name>T0J921_9SPHN</name>
<evidence type="ECO:0000313" key="1">
    <source>
        <dbReference type="EMBL" id="EQB33337.1"/>
    </source>
</evidence>
<dbReference type="Proteomes" id="UP000015523">
    <property type="component" value="Unassembled WGS sequence"/>
</dbReference>
<accession>T0J921</accession>
<keyword evidence="2" id="KW-1185">Reference proteome</keyword>